<dbReference type="Proteomes" id="UP000310697">
    <property type="component" value="Segment"/>
</dbReference>
<sequence length="53" mass="6362">MKIVIKRRPECARQGDERGKVWYHRYSWLERAFDRAPKLTQKLTCNAPELTNT</sequence>
<accession>A0A4Y1NRI1</accession>
<dbReference type="EMBL" id="MH443101">
    <property type="protein sequence ID" value="AXH43567.1"/>
    <property type="molecule type" value="Genomic_DNA"/>
</dbReference>
<evidence type="ECO:0000313" key="1">
    <source>
        <dbReference type="EMBL" id="AXH43567.1"/>
    </source>
</evidence>
<proteinExistence type="predicted"/>
<name>A0A4Y1NRI1_9CAUD</name>
<organism evidence="1 2">
    <name type="scientific">Erwinia phage vB_EhrS_59</name>
    <dbReference type="NCBI Taxonomy" id="2283025"/>
    <lineage>
        <taxon>Viruses</taxon>
        <taxon>Duplodnaviria</taxon>
        <taxon>Heunggongvirae</taxon>
        <taxon>Uroviricota</taxon>
        <taxon>Caudoviricetes</taxon>
        <taxon>Feofaniavirus</taxon>
        <taxon>Feofaniavirus Eho59</taxon>
    </lineage>
</organism>
<evidence type="ECO:0000313" key="2">
    <source>
        <dbReference type="Proteomes" id="UP000310697"/>
    </source>
</evidence>
<gene>
    <name evidence="1" type="ORF">MZUP2_490</name>
</gene>
<reference evidence="1 2" key="1">
    <citation type="journal article" date="2019" name="J. Basic Microbiol.">
        <title>Complete genome sequence analysis of temperate Erwinia bacteriophages 49 and 59.</title>
        <authorList>
            <person name="Zlatohurska M."/>
            <person name="Gorb T."/>
            <person name="Romaniuk L."/>
            <person name="Korol N."/>
            <person name="Faidiuk Y."/>
            <person name="Kropinski A.M."/>
            <person name="Kushkina A."/>
            <person name="Tovkach F."/>
        </authorList>
    </citation>
    <scope>NUCLEOTIDE SEQUENCE [LARGE SCALE GENOMIC DNA]</scope>
</reference>
<protein>
    <submittedName>
        <fullName evidence="1">Uncharacterized protein</fullName>
    </submittedName>
</protein>
<keyword evidence="2" id="KW-1185">Reference proteome</keyword>